<protein>
    <submittedName>
        <fullName evidence="2">Uncharacterized protein</fullName>
    </submittedName>
</protein>
<name>A0ABR5F6K4_9ACTN</name>
<reference evidence="2 3" key="1">
    <citation type="submission" date="2014-12" db="EMBL/GenBank/DDBJ databases">
        <title>Frankia sp. BMG5.1 draft genome.</title>
        <authorList>
            <person name="Gtari M."/>
            <person name="Ghodhbane-Gtari F."/>
            <person name="Nouioui I."/>
            <person name="Ktari A."/>
            <person name="Hezbri K."/>
            <person name="Mimouni W."/>
            <person name="Sbissi I."/>
            <person name="Ayari A."/>
            <person name="Yamanaka T."/>
            <person name="Normand P."/>
            <person name="Tisa L.S."/>
            <person name="Boudabous A."/>
        </authorList>
    </citation>
    <scope>NUCLEOTIDE SEQUENCE [LARGE SCALE GENOMIC DNA]</scope>
    <source>
        <strain evidence="2 3">BMG5.1</strain>
    </source>
</reference>
<dbReference type="Proteomes" id="UP000035425">
    <property type="component" value="Unassembled WGS sequence"/>
</dbReference>
<feature type="compositionally biased region" description="Basic and acidic residues" evidence="1">
    <location>
        <begin position="1"/>
        <end position="15"/>
    </location>
</feature>
<evidence type="ECO:0000313" key="3">
    <source>
        <dbReference type="Proteomes" id="UP000035425"/>
    </source>
</evidence>
<accession>A0ABR5F6K4</accession>
<comment type="caution">
    <text evidence="2">The sequence shown here is derived from an EMBL/GenBank/DDBJ whole genome shotgun (WGS) entry which is preliminary data.</text>
</comment>
<proteinExistence type="predicted"/>
<gene>
    <name evidence="2" type="ORF">FrCorBMG51_06375</name>
</gene>
<dbReference type="EMBL" id="JWIO01000006">
    <property type="protein sequence ID" value="KLL12298.1"/>
    <property type="molecule type" value="Genomic_DNA"/>
</dbReference>
<sequence length="160" mass="16614">MRKGPAREEAAREGPARAGPVAAGCCPVCALVCGASRECGRCGWLLRGDHVRGEITDDLEWEFGARLATARRRFDLPAVVRVADALGSGDPGLADRLVDLVRGGPPVPGELDAARRAVRTASPWPAAAPTAMATDTVAVGRLLSRIVAGEVRRGGPPSSN</sequence>
<evidence type="ECO:0000313" key="2">
    <source>
        <dbReference type="EMBL" id="KLL12298.1"/>
    </source>
</evidence>
<feature type="region of interest" description="Disordered" evidence="1">
    <location>
        <begin position="1"/>
        <end position="20"/>
    </location>
</feature>
<keyword evidence="3" id="KW-1185">Reference proteome</keyword>
<organism evidence="2 3">
    <name type="scientific">Protofrankia coriariae</name>
    <dbReference type="NCBI Taxonomy" id="1562887"/>
    <lineage>
        <taxon>Bacteria</taxon>
        <taxon>Bacillati</taxon>
        <taxon>Actinomycetota</taxon>
        <taxon>Actinomycetes</taxon>
        <taxon>Frankiales</taxon>
        <taxon>Frankiaceae</taxon>
        <taxon>Protofrankia</taxon>
    </lineage>
</organism>
<evidence type="ECO:0000256" key="1">
    <source>
        <dbReference type="SAM" id="MobiDB-lite"/>
    </source>
</evidence>